<dbReference type="Proteomes" id="UP001230188">
    <property type="component" value="Unassembled WGS sequence"/>
</dbReference>
<keyword evidence="2" id="KW-1185">Reference proteome</keyword>
<dbReference type="AlphaFoldDB" id="A0AAD7UM31"/>
<evidence type="ECO:0000313" key="2">
    <source>
        <dbReference type="Proteomes" id="UP001230188"/>
    </source>
</evidence>
<accession>A0AAD7UM31</accession>
<proteinExistence type="predicted"/>
<organism evidence="1 2">
    <name type="scientific">Chrysophaeum taylorii</name>
    <dbReference type="NCBI Taxonomy" id="2483200"/>
    <lineage>
        <taxon>Eukaryota</taxon>
        <taxon>Sar</taxon>
        <taxon>Stramenopiles</taxon>
        <taxon>Ochrophyta</taxon>
        <taxon>Pelagophyceae</taxon>
        <taxon>Pelagomonadales</taxon>
        <taxon>Pelagomonadaceae</taxon>
        <taxon>Chrysophaeum</taxon>
    </lineage>
</organism>
<name>A0AAD7UM31_9STRA</name>
<evidence type="ECO:0000313" key="1">
    <source>
        <dbReference type="EMBL" id="KAJ8611724.1"/>
    </source>
</evidence>
<protein>
    <submittedName>
        <fullName evidence="1">Uncharacterized protein</fullName>
    </submittedName>
</protein>
<reference evidence="1" key="1">
    <citation type="submission" date="2023-01" db="EMBL/GenBank/DDBJ databases">
        <title>Metagenome sequencing of chrysophaentin producing Chrysophaeum taylorii.</title>
        <authorList>
            <person name="Davison J."/>
            <person name="Bewley C."/>
        </authorList>
    </citation>
    <scope>NUCLEOTIDE SEQUENCE</scope>
    <source>
        <strain evidence="1">NIES-1699</strain>
    </source>
</reference>
<comment type="caution">
    <text evidence="1">The sequence shown here is derived from an EMBL/GenBank/DDBJ whole genome shotgun (WGS) entry which is preliminary data.</text>
</comment>
<dbReference type="EMBL" id="JAQMWT010000065">
    <property type="protein sequence ID" value="KAJ8611724.1"/>
    <property type="molecule type" value="Genomic_DNA"/>
</dbReference>
<gene>
    <name evidence="1" type="ORF">CTAYLR_009193</name>
</gene>
<sequence>MSPSGSELFLSVTCICAFESLDSVTVAHHGSDQLSLDVSDFRVLDTSNSVAVELTYRSAINISLGGTNICALADVSFELAHRGAEQQYRDVTHIFAVDTSDDVTVGLTPSGTDELSLGVTHVYVASDRDPFCRAHRDADQPSLGVTHTGAVYMRPFDSTYDDTIEIARRGANFQSV</sequence>